<dbReference type="RefSeq" id="WP_015793101.1">
    <property type="nucleotide sequence ID" value="NC_013131.1"/>
</dbReference>
<evidence type="ECO:0000313" key="3">
    <source>
        <dbReference type="Proteomes" id="UP000000851"/>
    </source>
</evidence>
<dbReference type="eggNOG" id="COG0666">
    <property type="taxonomic scope" value="Bacteria"/>
</dbReference>
<dbReference type="InterPro" id="IPR034660">
    <property type="entry name" value="DinB/YfiT-like"/>
</dbReference>
<feature type="domain" description="DinB-like" evidence="1">
    <location>
        <begin position="15"/>
        <end position="177"/>
    </location>
</feature>
<gene>
    <name evidence="2" type="ordered locus">Caci_4509</name>
</gene>
<dbReference type="Pfam" id="PF12867">
    <property type="entry name" value="DinB_2"/>
    <property type="match status" value="1"/>
</dbReference>
<dbReference type="Proteomes" id="UP000000851">
    <property type="component" value="Chromosome"/>
</dbReference>
<dbReference type="InParanoid" id="C7PWC4"/>
<dbReference type="AlphaFoldDB" id="C7PWC4"/>
<evidence type="ECO:0000259" key="1">
    <source>
        <dbReference type="Pfam" id="PF12867"/>
    </source>
</evidence>
<keyword evidence="3" id="KW-1185">Reference proteome</keyword>
<dbReference type="InterPro" id="IPR024775">
    <property type="entry name" value="DinB-like"/>
</dbReference>
<proteinExistence type="predicted"/>
<dbReference type="HOGENOM" id="CLU_097136_1_0_11"/>
<name>C7PWC4_CATAD</name>
<dbReference type="OrthoDB" id="5022306at2"/>
<dbReference type="EMBL" id="CP001700">
    <property type="protein sequence ID" value="ACU73372.1"/>
    <property type="molecule type" value="Genomic_DNA"/>
</dbReference>
<dbReference type="Gene3D" id="1.20.120.450">
    <property type="entry name" value="dinb family like domain"/>
    <property type="match status" value="1"/>
</dbReference>
<dbReference type="KEGG" id="cai:Caci_4509"/>
<dbReference type="SUPFAM" id="SSF109854">
    <property type="entry name" value="DinB/YfiT-like putative metalloenzymes"/>
    <property type="match status" value="1"/>
</dbReference>
<reference evidence="2 3" key="1">
    <citation type="journal article" date="2009" name="Stand. Genomic Sci.">
        <title>Complete genome sequence of Catenulispora acidiphila type strain (ID 139908).</title>
        <authorList>
            <person name="Copeland A."/>
            <person name="Lapidus A."/>
            <person name="Glavina Del Rio T."/>
            <person name="Nolan M."/>
            <person name="Lucas S."/>
            <person name="Chen F."/>
            <person name="Tice H."/>
            <person name="Cheng J.F."/>
            <person name="Bruce D."/>
            <person name="Goodwin L."/>
            <person name="Pitluck S."/>
            <person name="Mikhailova N."/>
            <person name="Pati A."/>
            <person name="Ivanova N."/>
            <person name="Mavromatis K."/>
            <person name="Chen A."/>
            <person name="Palaniappan K."/>
            <person name="Chain P."/>
            <person name="Land M."/>
            <person name="Hauser L."/>
            <person name="Chang Y.J."/>
            <person name="Jeffries C.D."/>
            <person name="Chertkov O."/>
            <person name="Brettin T."/>
            <person name="Detter J.C."/>
            <person name="Han C."/>
            <person name="Ali Z."/>
            <person name="Tindall B.J."/>
            <person name="Goker M."/>
            <person name="Bristow J."/>
            <person name="Eisen J.A."/>
            <person name="Markowitz V."/>
            <person name="Hugenholtz P."/>
            <person name="Kyrpides N.C."/>
            <person name="Klenk H.P."/>
        </authorList>
    </citation>
    <scope>NUCLEOTIDE SEQUENCE [LARGE SCALE GENOMIC DNA]</scope>
    <source>
        <strain evidence="3">DSM 44928 / JCM 14897 / NBRC 102108 / NRRL B-24433 / ID139908</strain>
    </source>
</reference>
<protein>
    <recommendedName>
        <fullName evidence="1">DinB-like domain-containing protein</fullName>
    </recommendedName>
</protein>
<evidence type="ECO:0000313" key="2">
    <source>
        <dbReference type="EMBL" id="ACU73372.1"/>
    </source>
</evidence>
<organism evidence="2 3">
    <name type="scientific">Catenulispora acidiphila (strain DSM 44928 / JCM 14897 / NBRC 102108 / NRRL B-24433 / ID139908)</name>
    <dbReference type="NCBI Taxonomy" id="479433"/>
    <lineage>
        <taxon>Bacteria</taxon>
        <taxon>Bacillati</taxon>
        <taxon>Actinomycetota</taxon>
        <taxon>Actinomycetes</taxon>
        <taxon>Catenulisporales</taxon>
        <taxon>Catenulisporaceae</taxon>
        <taxon>Catenulispora</taxon>
    </lineage>
</organism>
<accession>C7PWC4</accession>
<sequence>MASHDPVTSDLLQTFEEVRSRTFARLEGLTDAEYQWQPVADCMTVRPTEDGVFRADARLPDSGASGRSSGSTSPTPVTTIAWRMWHIGSDCLRDYLGFFDKVPDLGDRYAWPGTADLGILAMEEDWARFATRVEALGDARLLAPMGEHAEAQGYAEASYLALVLHALDEVAHHGGEIGLMRDLYLRQGGRA</sequence>
<dbReference type="STRING" id="479433.Caci_4509"/>